<feature type="compositionally biased region" description="Low complexity" evidence="9">
    <location>
        <begin position="1"/>
        <end position="17"/>
    </location>
</feature>
<evidence type="ECO:0000259" key="10">
    <source>
        <dbReference type="Pfam" id="PF13844"/>
    </source>
</evidence>
<proteinExistence type="inferred from homology"/>
<feature type="repeat" description="TPR" evidence="8">
    <location>
        <begin position="91"/>
        <end position="124"/>
    </location>
</feature>
<dbReference type="PROSITE" id="PS50293">
    <property type="entry name" value="TPR_REGION"/>
    <property type="match status" value="1"/>
</dbReference>
<feature type="repeat" description="TPR" evidence="8">
    <location>
        <begin position="125"/>
        <end position="158"/>
    </location>
</feature>
<keyword evidence="5 11" id="KW-0808">Transferase</keyword>
<dbReference type="GO" id="GO:0006493">
    <property type="term" value="P:protein O-linked glycosylation"/>
    <property type="evidence" value="ECO:0007669"/>
    <property type="project" value="InterPro"/>
</dbReference>
<evidence type="ECO:0000256" key="8">
    <source>
        <dbReference type="PROSITE-ProRule" id="PRU00339"/>
    </source>
</evidence>
<keyword evidence="4 11" id="KW-0328">Glycosyltransferase</keyword>
<reference evidence="12" key="1">
    <citation type="submission" date="2016-07" db="EMBL/GenBank/DDBJ databases">
        <title>Phaeobacter portensis sp. nov., a tropodithietic acid producing bacterium isolated from a German harbor.</title>
        <authorList>
            <person name="Freese H.M."/>
            <person name="Bunk B."/>
            <person name="Breider S."/>
            <person name="Brinkhoff T."/>
        </authorList>
    </citation>
    <scope>NUCLEOTIDE SEQUENCE [LARGE SCALE GENOMIC DNA]</scope>
    <source>
        <strain evidence="12">P97</strain>
    </source>
</reference>
<dbReference type="SMART" id="SM00028">
    <property type="entry name" value="TPR"/>
    <property type="match status" value="5"/>
</dbReference>
<evidence type="ECO:0000256" key="2">
    <source>
        <dbReference type="ARBA" id="ARBA00005386"/>
    </source>
</evidence>
<dbReference type="GO" id="GO:0097363">
    <property type="term" value="F:protein O-acetylglucosaminyltransferase activity"/>
    <property type="evidence" value="ECO:0007669"/>
    <property type="project" value="UniProtKB-EC"/>
</dbReference>
<dbReference type="OrthoDB" id="146908at2"/>
<dbReference type="InterPro" id="IPR019734">
    <property type="entry name" value="TPR_rpt"/>
</dbReference>
<accession>A0A1L3I121</accession>
<dbReference type="PANTHER" id="PTHR44366:SF1">
    <property type="entry name" value="UDP-N-ACETYLGLUCOSAMINE--PEPTIDE N-ACETYLGLUCOSAMINYLTRANSFERASE 110 KDA SUBUNIT"/>
    <property type="match status" value="1"/>
</dbReference>
<dbReference type="EMBL" id="CP016364">
    <property type="protein sequence ID" value="APG45815.1"/>
    <property type="molecule type" value="Genomic_DNA"/>
</dbReference>
<evidence type="ECO:0000256" key="5">
    <source>
        <dbReference type="ARBA" id="ARBA00022679"/>
    </source>
</evidence>
<evidence type="ECO:0000256" key="7">
    <source>
        <dbReference type="ARBA" id="ARBA00022803"/>
    </source>
</evidence>
<dbReference type="Pfam" id="PF13432">
    <property type="entry name" value="TPR_16"/>
    <property type="match status" value="1"/>
</dbReference>
<dbReference type="Gene3D" id="3.40.50.11380">
    <property type="match status" value="1"/>
</dbReference>
<dbReference type="SUPFAM" id="SSF48452">
    <property type="entry name" value="TPR-like"/>
    <property type="match status" value="1"/>
</dbReference>
<dbReference type="STRING" id="1844006.PhaeoP97_00365"/>
<evidence type="ECO:0000256" key="4">
    <source>
        <dbReference type="ARBA" id="ARBA00022676"/>
    </source>
</evidence>
<dbReference type="Gene3D" id="3.40.50.2000">
    <property type="entry name" value="Glycogen Phosphorylase B"/>
    <property type="match status" value="1"/>
</dbReference>
<dbReference type="AlphaFoldDB" id="A0A1L3I121"/>
<dbReference type="InterPro" id="IPR029489">
    <property type="entry name" value="OGT/SEC/SPY_C"/>
</dbReference>
<comment type="similarity">
    <text evidence="2">Belongs to the glycosyltransferase 41 family. O-GlcNAc transferase subfamily.</text>
</comment>
<dbReference type="PROSITE" id="PS50005">
    <property type="entry name" value="TPR"/>
    <property type="match status" value="2"/>
</dbReference>
<evidence type="ECO:0000313" key="11">
    <source>
        <dbReference type="EMBL" id="APG45815.1"/>
    </source>
</evidence>
<evidence type="ECO:0000256" key="3">
    <source>
        <dbReference type="ARBA" id="ARBA00011970"/>
    </source>
</evidence>
<dbReference type="Proteomes" id="UP000183859">
    <property type="component" value="Chromosome"/>
</dbReference>
<dbReference type="RefSeq" id="WP_083570299.1">
    <property type="nucleotide sequence ID" value="NZ_CP016364.1"/>
</dbReference>
<feature type="compositionally biased region" description="Low complexity" evidence="9">
    <location>
        <begin position="38"/>
        <end position="53"/>
    </location>
</feature>
<dbReference type="InterPro" id="IPR037919">
    <property type="entry name" value="OGT"/>
</dbReference>
<evidence type="ECO:0000256" key="9">
    <source>
        <dbReference type="SAM" id="MobiDB-lite"/>
    </source>
</evidence>
<dbReference type="EC" id="2.4.1.255" evidence="3"/>
<gene>
    <name evidence="11" type="ORF">PhaeoP97_00365</name>
</gene>
<evidence type="ECO:0000256" key="1">
    <source>
        <dbReference type="ARBA" id="ARBA00004922"/>
    </source>
</evidence>
<keyword evidence="7 8" id="KW-0802">TPR repeat</keyword>
<dbReference type="Pfam" id="PF13844">
    <property type="entry name" value="Glyco_transf_41"/>
    <property type="match status" value="2"/>
</dbReference>
<feature type="domain" description="O-GlcNAc transferase C-terminal" evidence="10">
    <location>
        <begin position="496"/>
        <end position="681"/>
    </location>
</feature>
<dbReference type="PANTHER" id="PTHR44366">
    <property type="entry name" value="UDP-N-ACETYLGLUCOSAMINE--PEPTIDE N-ACETYLGLUCOSAMINYLTRANSFERASE 110 KDA SUBUNIT"/>
    <property type="match status" value="1"/>
</dbReference>
<protein>
    <recommendedName>
        <fullName evidence="3">protein O-GlcNAc transferase</fullName>
        <ecNumber evidence="3">2.4.1.255</ecNumber>
    </recommendedName>
</protein>
<keyword evidence="6" id="KW-0677">Repeat</keyword>
<keyword evidence="12" id="KW-1185">Reference proteome</keyword>
<evidence type="ECO:0000313" key="12">
    <source>
        <dbReference type="Proteomes" id="UP000183859"/>
    </source>
</evidence>
<organism evidence="11 12">
    <name type="scientific">Phaeobacter porticola</name>
    <dbReference type="NCBI Taxonomy" id="1844006"/>
    <lineage>
        <taxon>Bacteria</taxon>
        <taxon>Pseudomonadati</taxon>
        <taxon>Pseudomonadota</taxon>
        <taxon>Alphaproteobacteria</taxon>
        <taxon>Rhodobacterales</taxon>
        <taxon>Roseobacteraceae</taxon>
        <taxon>Phaeobacter</taxon>
    </lineage>
</organism>
<feature type="domain" description="O-GlcNAc transferase C-terminal" evidence="10">
    <location>
        <begin position="338"/>
        <end position="484"/>
    </location>
</feature>
<dbReference type="KEGG" id="php:PhaeoP97_00365"/>
<comment type="pathway">
    <text evidence="1">Protein modification; protein glycosylation.</text>
</comment>
<dbReference type="Gene3D" id="1.25.40.10">
    <property type="entry name" value="Tetratricopeptide repeat domain"/>
    <property type="match status" value="1"/>
</dbReference>
<evidence type="ECO:0000256" key="6">
    <source>
        <dbReference type="ARBA" id="ARBA00022737"/>
    </source>
</evidence>
<dbReference type="Pfam" id="PF13424">
    <property type="entry name" value="TPR_12"/>
    <property type="match status" value="1"/>
</dbReference>
<sequence>MTLAHTDQQATDLTQTTPIAGATQREAQVTPPLTMQISGRLSGRGRSQPQQGGVNLDPEVQEQLTALFQHGQYQQAATRCAELLKTRRKCAFLWELLGRCQLAQTALDEAATCLNKACELNPASSTTFAAMGDVYRRQNRPEDAIALYKKALSLDPACLPALNNLGNTLLDLDRIIEADQCFATAIDQAPDNAQLLYNRANIQRHLGNIGIARDLYGQAARFAPGFLEARYNLAQLTGQDGNQTEAIRHLDQILLARPADDRARALKLRMMAELCDWRWLDEYGDHRRHLGLRGSACAPQALLGLEDNPDLMRIRMQAHANAGLQSETSPQKPPAQTRPRRLKIGYFISASQDLDALRLLDSLLMRHDQNRFAVYVYSASTPRADVGHVHHRNIRGLSATTIKTQAVADELDIAVDLTSFGLEADTTVFSARIAPVQIAMPGFPGTMGTPAYDYMLGDTVTCPPGSERYYEEHLIRMPHSYQSGTGFQDLSGHQFSRHDCGLPDDAFVFCSFAASHAVTPKEFDIWMRLLAKTEGSVLWLPDYPEQAQAALCLAAEDRKVSADRIVFATAATGEERMARCMVADLFLDTMTMNAGPAARDALCAGLPVLSVAGRQFAARTSASLLTAAGLKELLATTVQEYEAHALELTRDRDQLMALRAKLRMMQAKAPLFDTARYIRDLERGFDLVFDRHCKGLMPQHVDVPTEDGLLLSAGERLAVAAPTSAPVHAA</sequence>
<feature type="region of interest" description="Disordered" evidence="9">
    <location>
        <begin position="1"/>
        <end position="55"/>
    </location>
</feature>
<feature type="compositionally biased region" description="Polar residues" evidence="9">
    <location>
        <begin position="25"/>
        <end position="37"/>
    </location>
</feature>
<name>A0A1L3I121_9RHOB</name>
<dbReference type="InterPro" id="IPR011990">
    <property type="entry name" value="TPR-like_helical_dom_sf"/>
</dbReference>